<dbReference type="Proteomes" id="UP000796880">
    <property type="component" value="Unassembled WGS sequence"/>
</dbReference>
<sequence length="650" mass="74883">MGILSNKIEREKLRAGDHIYTWRSGYSYSHHGIYIGDEKVIHLTRGPGFLISSSSESQRSNDLVVCCNIEDFLGGGRLYRFEYGVNKIVFLINRPGTCSLASSNPPEQVLHRAFYLLEHGFSNYHLFGKNCEDFALYCKTGILHLHVDYGRSTQIASLICALGAVIIVPFGFLPSNLIFVALWFYVYCCLRYAYSIGCESFSEVVEVDKLQDHLKNAHENMEKLMKMDKRAKWSTLPRPRYYAYSAFAIRLWYWTPHSTILVWLRRVLGYVFLSLFVSDHLRLNGLKLGEYSAYTLWLLAYFYWRWTSKNTILSHKLLLWSRRCSSLVTSLLTEELTTIFSRLHEPTAFPMVESRDFDTHRPTGRFCNGRIPVDYLGDGKVIHLTRSGFIISSSLRSQQSKNTVVCCNIEDFLCDGELYRFEYGVSKVVFLKSRPGTCSLAPSDPPEQVLHRASYLLEHGFGNYDLMDKNCEDFALYCKTGIIKSYMTEGGISGQMTAFLAAFAAIAVIPYQYLPASLIGIALVVSGLYCVFRIQFDVRFKGRGIDPRIVAVENLDDVGPTTTIMGKNTMRWFLQNRVYYYMAYTLWVIRVWYWTPTNTILKWLKSDSLYCLLCIVVSDHLSLYGFKLGEYSAYTIWLLGYLWWRWSSIT</sequence>
<proteinExistence type="predicted"/>
<keyword evidence="1" id="KW-0812">Transmembrane</keyword>
<organism evidence="3 4">
    <name type="scientific">Rhamnella rubrinervis</name>
    <dbReference type="NCBI Taxonomy" id="2594499"/>
    <lineage>
        <taxon>Eukaryota</taxon>
        <taxon>Viridiplantae</taxon>
        <taxon>Streptophyta</taxon>
        <taxon>Embryophyta</taxon>
        <taxon>Tracheophyta</taxon>
        <taxon>Spermatophyta</taxon>
        <taxon>Magnoliopsida</taxon>
        <taxon>eudicotyledons</taxon>
        <taxon>Gunneridae</taxon>
        <taxon>Pentapetalae</taxon>
        <taxon>rosids</taxon>
        <taxon>fabids</taxon>
        <taxon>Rosales</taxon>
        <taxon>Rhamnaceae</taxon>
        <taxon>rhamnoid group</taxon>
        <taxon>Rhamneae</taxon>
        <taxon>Rhamnella</taxon>
    </lineage>
</organism>
<feature type="transmembrane region" description="Helical" evidence="1">
    <location>
        <begin position="517"/>
        <end position="536"/>
    </location>
</feature>
<dbReference type="AlphaFoldDB" id="A0A8K0DUF7"/>
<reference evidence="3" key="1">
    <citation type="submission" date="2020-03" db="EMBL/GenBank/DDBJ databases">
        <title>A high-quality chromosome-level genome assembly of a woody plant with both climbing and erect habits, Rhamnella rubrinervis.</title>
        <authorList>
            <person name="Lu Z."/>
            <person name="Yang Y."/>
            <person name="Zhu X."/>
            <person name="Sun Y."/>
        </authorList>
    </citation>
    <scope>NUCLEOTIDE SEQUENCE</scope>
    <source>
        <strain evidence="3">BYM</strain>
        <tissue evidence="3">Leaf</tissue>
    </source>
</reference>
<evidence type="ECO:0000313" key="4">
    <source>
        <dbReference type="Proteomes" id="UP000796880"/>
    </source>
</evidence>
<dbReference type="OrthoDB" id="68610at2759"/>
<evidence type="ECO:0000259" key="2">
    <source>
        <dbReference type="PROSITE" id="PS51934"/>
    </source>
</evidence>
<feature type="domain" description="LRAT" evidence="2">
    <location>
        <begin position="361"/>
        <end position="487"/>
    </location>
</feature>
<feature type="transmembrane region" description="Helical" evidence="1">
    <location>
        <begin position="578"/>
        <end position="595"/>
    </location>
</feature>
<dbReference type="EMBL" id="VOIH02000011">
    <property type="protein sequence ID" value="KAF3434448.1"/>
    <property type="molecule type" value="Genomic_DNA"/>
</dbReference>
<name>A0A8K0DUF7_9ROSA</name>
<dbReference type="Gene3D" id="3.90.1720.10">
    <property type="entry name" value="endopeptidase domain like (from Nostoc punctiforme)"/>
    <property type="match status" value="2"/>
</dbReference>
<feature type="transmembrane region" description="Helical" evidence="1">
    <location>
        <begin position="492"/>
        <end position="511"/>
    </location>
</feature>
<accession>A0A8K0DUF7</accession>
<dbReference type="PANTHER" id="PTHR46137">
    <property type="entry name" value="OS05G0310600 PROTEIN"/>
    <property type="match status" value="1"/>
</dbReference>
<dbReference type="PANTHER" id="PTHR46137:SF3">
    <property type="entry name" value="OS05G0310600 PROTEIN"/>
    <property type="match status" value="1"/>
</dbReference>
<keyword evidence="4" id="KW-1185">Reference proteome</keyword>
<comment type="caution">
    <text evidence="3">The sequence shown here is derived from an EMBL/GenBank/DDBJ whole genome shotgun (WGS) entry which is preliminary data.</text>
</comment>
<dbReference type="InterPro" id="IPR007053">
    <property type="entry name" value="LRAT_dom"/>
</dbReference>
<protein>
    <recommendedName>
        <fullName evidence="2">LRAT domain-containing protein</fullName>
    </recommendedName>
</protein>
<evidence type="ECO:0000313" key="3">
    <source>
        <dbReference type="EMBL" id="KAF3434448.1"/>
    </source>
</evidence>
<keyword evidence="1" id="KW-0472">Membrane</keyword>
<keyword evidence="1" id="KW-1133">Transmembrane helix</keyword>
<evidence type="ECO:0000256" key="1">
    <source>
        <dbReference type="SAM" id="Phobius"/>
    </source>
</evidence>
<gene>
    <name evidence="3" type="ORF">FNV43_RR25551</name>
</gene>
<dbReference type="Pfam" id="PF04970">
    <property type="entry name" value="LRAT"/>
    <property type="match status" value="2"/>
</dbReference>
<feature type="domain" description="LRAT" evidence="2">
    <location>
        <begin position="20"/>
        <end position="147"/>
    </location>
</feature>
<dbReference type="PROSITE" id="PS51934">
    <property type="entry name" value="LRAT"/>
    <property type="match status" value="2"/>
</dbReference>